<dbReference type="PROSITE" id="PS01358">
    <property type="entry name" value="ZF_RANBP2_1"/>
    <property type="match status" value="1"/>
</dbReference>
<evidence type="ECO:0000256" key="12">
    <source>
        <dbReference type="SAM" id="MobiDB-lite"/>
    </source>
</evidence>
<dbReference type="SMART" id="SM00547">
    <property type="entry name" value="ZnF_RBZ"/>
    <property type="match status" value="1"/>
</dbReference>
<dbReference type="EC" id="2.3.2.31" evidence="4"/>
<dbReference type="HOGENOM" id="CLU_009823_3_1_1"/>
<dbReference type="SMART" id="SM00647">
    <property type="entry name" value="IBR"/>
    <property type="match status" value="1"/>
</dbReference>
<dbReference type="PANTHER" id="PTHR11685">
    <property type="entry name" value="RBR FAMILY RING FINGER AND IBR DOMAIN-CONTAINING"/>
    <property type="match status" value="1"/>
</dbReference>
<accession>A0A0E0M3C0</accession>
<dbReference type="AlphaFoldDB" id="A0A0E0M3C0"/>
<proteinExistence type="inferred from homology"/>
<evidence type="ECO:0000256" key="4">
    <source>
        <dbReference type="ARBA" id="ARBA00012251"/>
    </source>
</evidence>
<dbReference type="eggNOG" id="KOG1815">
    <property type="taxonomic scope" value="Eukaryota"/>
</dbReference>
<feature type="region of interest" description="Disordered" evidence="12">
    <location>
        <begin position="447"/>
        <end position="481"/>
    </location>
</feature>
<dbReference type="SUPFAM" id="SSF90209">
    <property type="entry name" value="Ran binding protein zinc finger-like"/>
    <property type="match status" value="1"/>
</dbReference>
<feature type="domain" description="RanBP2-type" evidence="13">
    <location>
        <begin position="479"/>
        <end position="509"/>
    </location>
</feature>
<evidence type="ECO:0000259" key="13">
    <source>
        <dbReference type="PROSITE" id="PS50199"/>
    </source>
</evidence>
<dbReference type="InterPro" id="IPR036443">
    <property type="entry name" value="Znf_RanBP2_sf"/>
</dbReference>
<evidence type="ECO:0000256" key="3">
    <source>
        <dbReference type="ARBA" id="ARBA00005884"/>
    </source>
</evidence>
<keyword evidence="6" id="KW-0479">Metal-binding</keyword>
<keyword evidence="9" id="KW-0833">Ubl conjugation pathway</keyword>
<evidence type="ECO:0000256" key="7">
    <source>
        <dbReference type="ARBA" id="ARBA00022737"/>
    </source>
</evidence>
<dbReference type="Gene3D" id="1.20.120.1750">
    <property type="match status" value="1"/>
</dbReference>
<evidence type="ECO:0000256" key="10">
    <source>
        <dbReference type="ARBA" id="ARBA00022833"/>
    </source>
</evidence>
<dbReference type="CDD" id="cd20346">
    <property type="entry name" value="BRcat_RBR_ANKIB1"/>
    <property type="match status" value="1"/>
</dbReference>
<dbReference type="GO" id="GO:0016567">
    <property type="term" value="P:protein ubiquitination"/>
    <property type="evidence" value="ECO:0007669"/>
    <property type="project" value="InterPro"/>
</dbReference>
<dbReference type="PROSITE" id="PS50199">
    <property type="entry name" value="ZF_RANBP2_2"/>
    <property type="match status" value="1"/>
</dbReference>
<reference evidence="15" key="2">
    <citation type="submission" date="2018-05" db="EMBL/GenBank/DDBJ databases">
        <title>OpunRS2 (Oryza punctata Reference Sequence Version 2).</title>
        <authorList>
            <person name="Zhang J."/>
            <person name="Kudrna D."/>
            <person name="Lee S."/>
            <person name="Talag J."/>
            <person name="Welchert J."/>
            <person name="Wing R.A."/>
        </authorList>
    </citation>
    <scope>NUCLEOTIDE SEQUENCE [LARGE SCALE GENOMIC DNA]</scope>
</reference>
<reference evidence="15" key="1">
    <citation type="submission" date="2015-04" db="UniProtKB">
        <authorList>
            <consortium name="EnsemblPlants"/>
        </authorList>
    </citation>
    <scope>IDENTIFICATION</scope>
</reference>
<evidence type="ECO:0000313" key="16">
    <source>
        <dbReference type="Proteomes" id="UP000026962"/>
    </source>
</evidence>
<comment type="cofactor">
    <cofactor evidence="2">
        <name>Zn(2+)</name>
        <dbReference type="ChEBI" id="CHEBI:29105"/>
    </cofactor>
</comment>
<evidence type="ECO:0000256" key="5">
    <source>
        <dbReference type="ARBA" id="ARBA00022679"/>
    </source>
</evidence>
<dbReference type="InterPro" id="IPR001876">
    <property type="entry name" value="Znf_RanBP2"/>
</dbReference>
<dbReference type="Pfam" id="PF21235">
    <property type="entry name" value="UBA_ARI1"/>
    <property type="match status" value="1"/>
</dbReference>
<keyword evidence="7" id="KW-0677">Repeat</keyword>
<dbReference type="Gramene" id="OPUNC09G14690.1">
    <property type="protein sequence ID" value="OPUNC09G14690.1"/>
    <property type="gene ID" value="OPUNC09G14690"/>
</dbReference>
<dbReference type="GO" id="GO:0008270">
    <property type="term" value="F:zinc ion binding"/>
    <property type="evidence" value="ECO:0007669"/>
    <property type="project" value="UniProtKB-KW"/>
</dbReference>
<feature type="region of interest" description="Disordered" evidence="12">
    <location>
        <begin position="27"/>
        <end position="55"/>
    </location>
</feature>
<dbReference type="InterPro" id="IPR031127">
    <property type="entry name" value="E3_UB_ligase_RBR"/>
</dbReference>
<dbReference type="Pfam" id="PF01485">
    <property type="entry name" value="IBR"/>
    <property type="match status" value="1"/>
</dbReference>
<evidence type="ECO:0000256" key="11">
    <source>
        <dbReference type="PROSITE-ProRule" id="PRU00322"/>
    </source>
</evidence>
<evidence type="ECO:0000256" key="9">
    <source>
        <dbReference type="ARBA" id="ARBA00022786"/>
    </source>
</evidence>
<evidence type="ECO:0000313" key="15">
    <source>
        <dbReference type="EnsemblPlants" id="OPUNC09G14690.1"/>
    </source>
</evidence>
<protein>
    <recommendedName>
        <fullName evidence="4">RBR-type E3 ubiquitin transferase</fullName>
        <ecNumber evidence="4">2.3.2.31</ecNumber>
    </recommendedName>
</protein>
<dbReference type="OMA" id="HYKWSIS"/>
<dbReference type="InterPro" id="IPR048962">
    <property type="entry name" value="ARIH1-like_UBL"/>
</dbReference>
<dbReference type="EnsemblPlants" id="OPUNC09G14690.1">
    <property type="protein sequence ID" value="OPUNC09G14690.1"/>
    <property type="gene ID" value="OPUNC09G14690"/>
</dbReference>
<comment type="similarity">
    <text evidence="3">Belongs to the RBR family. Ariadne subfamily.</text>
</comment>
<comment type="catalytic activity">
    <reaction evidence="1">
        <text>[E2 ubiquitin-conjugating enzyme]-S-ubiquitinyl-L-cysteine + [acceptor protein]-L-lysine = [E2 ubiquitin-conjugating enzyme]-L-cysteine + [acceptor protein]-N(6)-ubiquitinyl-L-lysine.</text>
        <dbReference type="EC" id="2.3.2.31"/>
    </reaction>
</comment>
<dbReference type="STRING" id="4537.A0A0E0M3C0"/>
<keyword evidence="10" id="KW-0862">Zinc</keyword>
<keyword evidence="8 11" id="KW-0863">Zinc-finger</keyword>
<name>A0A0E0M3C0_ORYPU</name>
<dbReference type="SUPFAM" id="SSF57850">
    <property type="entry name" value="RING/U-box"/>
    <property type="match status" value="1"/>
</dbReference>
<sequence length="510" mass="57656">MGSDEDELLDASDSELLDDEEYYYCSDGECSGGGSGSDEDEEFGGGGSDEGIEADEVISRREQRYVVLTEDDIRERQEEMISRVSAIFSIPRESACVLLRHYKWSISKLSDDWFADEENVRHSVGLPSNVVHVPDRPECPEPSCDAIVLEDMINSLAKDEDKVKYVRFVLWSYIGVNKKIKWCPAPDCPCAVEFLGDGNYDVSCKCKFSFCWNCAEEAHRPVSCDTVSKWILKNSAESENMNWLCLGAWSDHGDGTGGFYACNRYQSAKREGVYDEAEARRERAKNSLERYMHYYERWASNQTSRQKAQADLQKVENEDLTKLSDVVGIPETQLKFIPEAWSQIIECRRVLKWTYAYGYYLHNKAKSDFFVYLQGEAESGLERLHKCAEKDMREFLPTADSTQPSSLQDFSEFRVKLSGLTSVTRNYFENLVQALEAGLQDVRATGQSASVSASSSKKPPTNTRGKSGRNKVARTSPECSGDRWPCDRCTFINPSSSNACNVCGRNKPHR</sequence>
<dbReference type="Proteomes" id="UP000026962">
    <property type="component" value="Chromosome 9"/>
</dbReference>
<organism evidence="15">
    <name type="scientific">Oryza punctata</name>
    <name type="common">Red rice</name>
    <dbReference type="NCBI Taxonomy" id="4537"/>
    <lineage>
        <taxon>Eukaryota</taxon>
        <taxon>Viridiplantae</taxon>
        <taxon>Streptophyta</taxon>
        <taxon>Embryophyta</taxon>
        <taxon>Tracheophyta</taxon>
        <taxon>Spermatophyta</taxon>
        <taxon>Magnoliopsida</taxon>
        <taxon>Liliopsida</taxon>
        <taxon>Poales</taxon>
        <taxon>Poaceae</taxon>
        <taxon>BOP clade</taxon>
        <taxon>Oryzoideae</taxon>
        <taxon>Oryzeae</taxon>
        <taxon>Oryzinae</taxon>
        <taxon>Oryza</taxon>
    </lineage>
</organism>
<feature type="domain" description="RING-type" evidence="14">
    <location>
        <begin position="78"/>
        <end position="244"/>
    </location>
</feature>
<dbReference type="InterPro" id="IPR002867">
    <property type="entry name" value="IBR_dom"/>
</dbReference>
<evidence type="ECO:0000259" key="14">
    <source>
        <dbReference type="PROSITE" id="PS51873"/>
    </source>
</evidence>
<dbReference type="GO" id="GO:0061630">
    <property type="term" value="F:ubiquitin protein ligase activity"/>
    <property type="evidence" value="ECO:0007669"/>
    <property type="project" value="UniProtKB-EC"/>
</dbReference>
<keyword evidence="5" id="KW-0808">Transferase</keyword>
<keyword evidence="16" id="KW-1185">Reference proteome</keyword>
<evidence type="ECO:0000256" key="8">
    <source>
        <dbReference type="ARBA" id="ARBA00022771"/>
    </source>
</evidence>
<dbReference type="InterPro" id="IPR044066">
    <property type="entry name" value="TRIAD_supradom"/>
</dbReference>
<evidence type="ECO:0000256" key="6">
    <source>
        <dbReference type="ARBA" id="ARBA00022723"/>
    </source>
</evidence>
<dbReference type="PROSITE" id="PS51873">
    <property type="entry name" value="TRIAD"/>
    <property type="match status" value="1"/>
</dbReference>
<dbReference type="Gene3D" id="2.30.30.380">
    <property type="entry name" value="Zn-finger domain of Sec23/24"/>
    <property type="match status" value="1"/>
</dbReference>
<evidence type="ECO:0000256" key="2">
    <source>
        <dbReference type="ARBA" id="ARBA00001947"/>
    </source>
</evidence>
<evidence type="ECO:0000256" key="1">
    <source>
        <dbReference type="ARBA" id="ARBA00001798"/>
    </source>
</evidence>